<dbReference type="PATRIC" id="fig|1276220.3.peg.905"/>
<dbReference type="KEGG" id="stai:STAIW_v1c08870"/>
<proteinExistence type="predicted"/>
<organism evidence="1 2">
    <name type="scientific">Spiroplasma taiwanense CT-1</name>
    <dbReference type="NCBI Taxonomy" id="1276220"/>
    <lineage>
        <taxon>Bacteria</taxon>
        <taxon>Bacillati</taxon>
        <taxon>Mycoplasmatota</taxon>
        <taxon>Mollicutes</taxon>
        <taxon>Entomoplasmatales</taxon>
        <taxon>Spiroplasmataceae</taxon>
        <taxon>Spiroplasma</taxon>
    </lineage>
</organism>
<evidence type="ECO:0000313" key="1">
    <source>
        <dbReference type="EMBL" id="AGR41473.1"/>
    </source>
</evidence>
<dbReference type="GO" id="GO:0051301">
    <property type="term" value="P:cell division"/>
    <property type="evidence" value="ECO:0007669"/>
    <property type="project" value="UniProtKB-KW"/>
</dbReference>
<gene>
    <name evidence="1" type="primary">ftsA</name>
    <name evidence="1" type="ORF">STAIW_v1c08870</name>
</gene>
<dbReference type="Proteomes" id="UP000014984">
    <property type="component" value="Chromosome"/>
</dbReference>
<reference evidence="1 2" key="1">
    <citation type="journal article" date="2013" name="Genome Biol. Evol.">
        <title>Comparison of metabolic capacities and inference of gene content evolution in mosquito-associated Spiroplasma diminutum and S. taiwanense.</title>
        <authorList>
            <person name="Lo W.S."/>
            <person name="Ku C."/>
            <person name="Chen L.L."/>
            <person name="Chang T.H."/>
            <person name="Kuo C.H."/>
        </authorList>
    </citation>
    <scope>NUCLEOTIDE SEQUENCE [LARGE SCALE GENOMIC DNA]</scope>
    <source>
        <strain evidence="1">CT-1</strain>
    </source>
</reference>
<keyword evidence="2" id="KW-1185">Reference proteome</keyword>
<keyword evidence="1" id="KW-0131">Cell cycle</keyword>
<dbReference type="AlphaFoldDB" id="S5MCM7"/>
<dbReference type="RefSeq" id="WP_020834612.1">
    <property type="nucleotide sequence ID" value="NC_021846.1"/>
</dbReference>
<dbReference type="Gene3D" id="3.30.420.40">
    <property type="match status" value="1"/>
</dbReference>
<protein>
    <submittedName>
        <fullName evidence="1">Cell division protein FtsA</fullName>
    </submittedName>
</protein>
<evidence type="ECO:0000313" key="2">
    <source>
        <dbReference type="Proteomes" id="UP000014984"/>
    </source>
</evidence>
<name>S5MCM7_9MOLU</name>
<dbReference type="STRING" id="1276220.STAIW_v1c08870"/>
<dbReference type="InterPro" id="IPR043129">
    <property type="entry name" value="ATPase_NBD"/>
</dbReference>
<keyword evidence="1" id="KW-0132">Cell division</keyword>
<dbReference type="EMBL" id="CP005074">
    <property type="protein sequence ID" value="AGR41473.1"/>
    <property type="molecule type" value="Genomic_DNA"/>
</dbReference>
<dbReference type="HOGENOM" id="CLU_568479_0_0_14"/>
<sequence>MQTEIYAVLQVTKKDIRFVVGKYKINTGLKVIFKEKISGNWLTNEDEIIDPNQISHRLSKIIHKFNTTFQQKIERISIVYPTLTMQIKDAIATEFINSADFVIKEENIKTLYSTARKIIYDDKHVVINIKPYLFTLDNVTQMGTVPLNHRAKNIVMKAKVYTISKKVKESFNQILKSLKLEELISTNELYALARQSNSDQTFRQNFAIINWDWEKTDIGYFSKETLAKKDTINFGIKNIIQNVAERMQAKFDIAEKYLFKILDFSSNTLDDTVVYRKYISSKGFNYELRSKDLKNIILEEINSIIDKSDILIKREFERIKNFQIHHTGKVTTIAGFEKILFRSQFKDVCQIYFSLVTGASEIWTTAICGMIKCAHIANKNNKEIKTSTFSISKSELIRDIENNQLRNKIVNNNQRIVSNFQNNRNIPQQNGIINTQRNR</sequence>
<dbReference type="OrthoDB" id="387486at2"/>
<dbReference type="eggNOG" id="COG0849">
    <property type="taxonomic scope" value="Bacteria"/>
</dbReference>
<dbReference type="SUPFAM" id="SSF53067">
    <property type="entry name" value="Actin-like ATPase domain"/>
    <property type="match status" value="1"/>
</dbReference>
<accession>S5MCM7</accession>